<dbReference type="RefSeq" id="WP_113845663.1">
    <property type="nucleotide sequence ID" value="NZ_LEPB01000004.1"/>
</dbReference>
<dbReference type="Gene3D" id="3.40.50.1000">
    <property type="entry name" value="HAD superfamily/HAD-like"/>
    <property type="match status" value="1"/>
</dbReference>
<accession>A0A367CE50</accession>
<evidence type="ECO:0008006" key="3">
    <source>
        <dbReference type="Google" id="ProtNLM"/>
    </source>
</evidence>
<dbReference type="Pfam" id="PF08282">
    <property type="entry name" value="Hydrolase_3"/>
    <property type="match status" value="1"/>
</dbReference>
<name>A0A367CE50_9ENTE</name>
<dbReference type="PROSITE" id="PS01228">
    <property type="entry name" value="COF_1"/>
    <property type="match status" value="1"/>
</dbReference>
<dbReference type="CDD" id="cd07516">
    <property type="entry name" value="HAD_Pase"/>
    <property type="match status" value="1"/>
</dbReference>
<dbReference type="NCBIfam" id="TIGR00099">
    <property type="entry name" value="Cof-subfamily"/>
    <property type="match status" value="1"/>
</dbReference>
<dbReference type="Gene3D" id="3.30.1240.10">
    <property type="match status" value="1"/>
</dbReference>
<dbReference type="SFLD" id="SFLDS00003">
    <property type="entry name" value="Haloacid_Dehalogenase"/>
    <property type="match status" value="1"/>
</dbReference>
<evidence type="ECO:0000313" key="2">
    <source>
        <dbReference type="Proteomes" id="UP000252797"/>
    </source>
</evidence>
<dbReference type="SUPFAM" id="SSF56784">
    <property type="entry name" value="HAD-like"/>
    <property type="match status" value="1"/>
</dbReference>
<dbReference type="GO" id="GO:0000287">
    <property type="term" value="F:magnesium ion binding"/>
    <property type="evidence" value="ECO:0007669"/>
    <property type="project" value="TreeGrafter"/>
</dbReference>
<sequence length="270" mass="29633">MDLVAIDLDGTLLNSAHQISPNNQEIVRQLASEKVTVVIATGRSVVSVKEIVAELGVPAYVLALNGTFIAKIHQGELKILRKSVLDNAILEEALKLAVEQGITFIASNEFGSDRVLFNTEKEVVQEFMMERPDLRNLTEDDMLRAIQDSTTEYLKVAFTDTSVEKLKNLQKILVDQGISTVFSDTHYIEIVPQGINKGASLEYLCKQLMIPLEKTVAIGDQENDIEMLTVSGIGVAMGNAKAHVKAVADLQTSTNDQDGVAIILQKLQKR</sequence>
<dbReference type="PANTHER" id="PTHR10000:SF8">
    <property type="entry name" value="HAD SUPERFAMILY HYDROLASE-LIKE, TYPE 3"/>
    <property type="match status" value="1"/>
</dbReference>
<dbReference type="InterPro" id="IPR023214">
    <property type="entry name" value="HAD_sf"/>
</dbReference>
<gene>
    <name evidence="1" type="ORF">EA71_01491</name>
</gene>
<reference evidence="1 2" key="1">
    <citation type="submission" date="2015-06" db="EMBL/GenBank/DDBJ databases">
        <title>The Genome Sequence of Enterococcus durans 4EA1.</title>
        <authorList>
            <consortium name="The Broad Institute Genomics Platform"/>
            <consortium name="The Broad Institute Genome Sequencing Center for Infectious Disease"/>
            <person name="Earl A.M."/>
            <person name="Van Tyne D."/>
            <person name="Lebreton F."/>
            <person name="Saavedra J.T."/>
            <person name="Gilmore M.S."/>
            <person name="Manson Mcguire A."/>
            <person name="Clock S."/>
            <person name="Crupain M."/>
            <person name="Rangan U."/>
            <person name="Young S."/>
            <person name="Abouelleil A."/>
            <person name="Cao P."/>
            <person name="Chapman S.B."/>
            <person name="Griggs A."/>
            <person name="Priest M."/>
            <person name="Shea T."/>
            <person name="Wortman J."/>
            <person name="Nusbaum C."/>
            <person name="Birren B."/>
        </authorList>
    </citation>
    <scope>NUCLEOTIDE SEQUENCE [LARGE SCALE GENOMIC DNA]</scope>
    <source>
        <strain evidence="1 2">4EA1</strain>
    </source>
</reference>
<dbReference type="InterPro" id="IPR006379">
    <property type="entry name" value="HAD-SF_hydro_IIB"/>
</dbReference>
<organism evidence="1 2">
    <name type="scientific">Enterococcus durans</name>
    <dbReference type="NCBI Taxonomy" id="53345"/>
    <lineage>
        <taxon>Bacteria</taxon>
        <taxon>Bacillati</taxon>
        <taxon>Bacillota</taxon>
        <taxon>Bacilli</taxon>
        <taxon>Lactobacillales</taxon>
        <taxon>Enterococcaceae</taxon>
        <taxon>Enterococcus</taxon>
    </lineage>
</organism>
<proteinExistence type="predicted"/>
<dbReference type="Proteomes" id="UP000252797">
    <property type="component" value="Unassembled WGS sequence"/>
</dbReference>
<dbReference type="GO" id="GO:0016791">
    <property type="term" value="F:phosphatase activity"/>
    <property type="evidence" value="ECO:0007669"/>
    <property type="project" value="TreeGrafter"/>
</dbReference>
<dbReference type="EMBL" id="LEPB01000004">
    <property type="protein sequence ID" value="RCA10738.1"/>
    <property type="molecule type" value="Genomic_DNA"/>
</dbReference>
<dbReference type="SFLD" id="SFLDG01140">
    <property type="entry name" value="C2.B:_Phosphomannomutase_and_P"/>
    <property type="match status" value="1"/>
</dbReference>
<dbReference type="NCBIfam" id="TIGR01484">
    <property type="entry name" value="HAD-SF-IIB"/>
    <property type="match status" value="1"/>
</dbReference>
<dbReference type="AlphaFoldDB" id="A0A367CE50"/>
<protein>
    <recommendedName>
        <fullName evidence="3">Cof-type HAD-IIB family hydrolase</fullName>
    </recommendedName>
</protein>
<dbReference type="InterPro" id="IPR000150">
    <property type="entry name" value="Cof"/>
</dbReference>
<evidence type="ECO:0000313" key="1">
    <source>
        <dbReference type="EMBL" id="RCA10738.1"/>
    </source>
</evidence>
<comment type="caution">
    <text evidence="1">The sequence shown here is derived from an EMBL/GenBank/DDBJ whole genome shotgun (WGS) entry which is preliminary data.</text>
</comment>
<dbReference type="PANTHER" id="PTHR10000">
    <property type="entry name" value="PHOSPHOSERINE PHOSPHATASE"/>
    <property type="match status" value="1"/>
</dbReference>
<dbReference type="InterPro" id="IPR036412">
    <property type="entry name" value="HAD-like_sf"/>
</dbReference>
<dbReference type="GO" id="GO:0005829">
    <property type="term" value="C:cytosol"/>
    <property type="evidence" value="ECO:0007669"/>
    <property type="project" value="TreeGrafter"/>
</dbReference>